<evidence type="ECO:0000256" key="2">
    <source>
        <dbReference type="SAM" id="MobiDB-lite"/>
    </source>
</evidence>
<sequence>MKKFLEKGKGYESDSSTTDEGTKRKMREGDNENEEREEHAKSRKLSTNSPQKKYESKLDTIIEMMSKLSNDVTEIKKDQKSSKEAIEQLIEDNRKLKNENKQLKQENKEIKEELKEIKENMEFMEKQRRKNNVVMNGLTIDTYEQGAIKEAMLNLFKGHMEIEVKIKNAYKLGTKTCLIEPEDQEDKIKVMKNKSKLKNYKEEKIYINNDTTMREREIQKTIRMIAREERDKGNEVKIGTDKLWVNNEEWKWNNKEDKIEKSKN</sequence>
<evidence type="ECO:0000313" key="3">
    <source>
        <dbReference type="EnsemblMetazoa" id="XP_050508515.1"/>
    </source>
</evidence>
<evidence type="ECO:0008006" key="5">
    <source>
        <dbReference type="Google" id="ProtNLM"/>
    </source>
</evidence>
<proteinExistence type="predicted"/>
<keyword evidence="1" id="KW-0175">Coiled coil</keyword>
<dbReference type="GeneID" id="126885817"/>
<protein>
    <recommendedName>
        <fullName evidence="5">Viral A-type inclusion protein</fullName>
    </recommendedName>
</protein>
<reference evidence="3" key="1">
    <citation type="submission" date="2025-05" db="UniProtKB">
        <authorList>
            <consortium name="EnsemblMetazoa"/>
        </authorList>
    </citation>
    <scope>IDENTIFICATION</scope>
</reference>
<feature type="compositionally biased region" description="Basic and acidic residues" evidence="2">
    <location>
        <begin position="1"/>
        <end position="12"/>
    </location>
</feature>
<dbReference type="RefSeq" id="XP_050508515.1">
    <property type="nucleotide sequence ID" value="XM_050652558.1"/>
</dbReference>
<dbReference type="Proteomes" id="UP001652700">
    <property type="component" value="Unplaced"/>
</dbReference>
<feature type="region of interest" description="Disordered" evidence="2">
    <location>
        <begin position="1"/>
        <end position="58"/>
    </location>
</feature>
<evidence type="ECO:0000256" key="1">
    <source>
        <dbReference type="SAM" id="Coils"/>
    </source>
</evidence>
<dbReference type="EnsemblMetazoa" id="XM_050652558.1">
    <property type="protein sequence ID" value="XP_050508515.1"/>
    <property type="gene ID" value="LOC126885817"/>
</dbReference>
<accession>A0ABM5KEA0</accession>
<dbReference type="Gene3D" id="1.20.5.340">
    <property type="match status" value="1"/>
</dbReference>
<name>A0ABM5KEA0_DIAVI</name>
<organism evidence="3 4">
    <name type="scientific">Diabrotica virgifera virgifera</name>
    <name type="common">western corn rootworm</name>
    <dbReference type="NCBI Taxonomy" id="50390"/>
    <lineage>
        <taxon>Eukaryota</taxon>
        <taxon>Metazoa</taxon>
        <taxon>Ecdysozoa</taxon>
        <taxon>Arthropoda</taxon>
        <taxon>Hexapoda</taxon>
        <taxon>Insecta</taxon>
        <taxon>Pterygota</taxon>
        <taxon>Neoptera</taxon>
        <taxon>Endopterygota</taxon>
        <taxon>Coleoptera</taxon>
        <taxon>Polyphaga</taxon>
        <taxon>Cucujiformia</taxon>
        <taxon>Chrysomeloidea</taxon>
        <taxon>Chrysomelidae</taxon>
        <taxon>Galerucinae</taxon>
        <taxon>Diabroticina</taxon>
        <taxon>Diabroticites</taxon>
        <taxon>Diabrotica</taxon>
    </lineage>
</organism>
<feature type="compositionally biased region" description="Basic and acidic residues" evidence="2">
    <location>
        <begin position="20"/>
        <end position="40"/>
    </location>
</feature>
<evidence type="ECO:0000313" key="4">
    <source>
        <dbReference type="Proteomes" id="UP001652700"/>
    </source>
</evidence>
<feature type="coiled-coil region" evidence="1">
    <location>
        <begin position="79"/>
        <end position="127"/>
    </location>
</feature>
<keyword evidence="4" id="KW-1185">Reference proteome</keyword>